<evidence type="ECO:0000313" key="5">
    <source>
        <dbReference type="Proteomes" id="UP001627284"/>
    </source>
</evidence>
<dbReference type="InterPro" id="IPR040155">
    <property type="entry name" value="CEBPZ/Mak21-like"/>
</dbReference>
<proteinExistence type="inferred from homology"/>
<dbReference type="Proteomes" id="UP001627284">
    <property type="component" value="Unassembled WGS sequence"/>
</dbReference>
<dbReference type="PANTHER" id="PTHR12048:SF0">
    <property type="entry name" value="CCAAT_ENHANCER-BINDING PROTEIN ZETA"/>
    <property type="match status" value="1"/>
</dbReference>
<feature type="compositionally biased region" description="Basic and acidic residues" evidence="2">
    <location>
        <begin position="975"/>
        <end position="1011"/>
    </location>
</feature>
<feature type="compositionally biased region" description="Basic and acidic residues" evidence="2">
    <location>
        <begin position="941"/>
        <end position="953"/>
    </location>
</feature>
<feature type="region of interest" description="Disordered" evidence="2">
    <location>
        <begin position="24"/>
        <end position="95"/>
    </location>
</feature>
<feature type="compositionally biased region" description="Basic and acidic residues" evidence="2">
    <location>
        <begin position="35"/>
        <end position="51"/>
    </location>
</feature>
<comment type="similarity">
    <text evidence="1">Belongs to the CBF/MAK21 family.</text>
</comment>
<comment type="caution">
    <text evidence="4">The sequence shown here is derived from an EMBL/GenBank/DDBJ whole genome shotgun (WGS) entry which is preliminary data.</text>
</comment>
<accession>A0ABD2SJ98</accession>
<feature type="domain" description="CCAAT-binding factor" evidence="3">
    <location>
        <begin position="507"/>
        <end position="747"/>
    </location>
</feature>
<protein>
    <recommendedName>
        <fullName evidence="3">CCAAT-binding factor domain-containing protein</fullName>
    </recommendedName>
</protein>
<feature type="compositionally biased region" description="Acidic residues" evidence="2">
    <location>
        <begin position="658"/>
        <end position="672"/>
    </location>
</feature>
<dbReference type="AlphaFoldDB" id="A0ABD2SJ98"/>
<evidence type="ECO:0000256" key="1">
    <source>
        <dbReference type="ARBA" id="ARBA00007797"/>
    </source>
</evidence>
<evidence type="ECO:0000313" key="4">
    <source>
        <dbReference type="EMBL" id="KAL3343939.1"/>
    </source>
</evidence>
<evidence type="ECO:0000259" key="3">
    <source>
        <dbReference type="Pfam" id="PF03914"/>
    </source>
</evidence>
<reference evidence="4 5" key="1">
    <citation type="submission" date="2024-05" db="EMBL/GenBank/DDBJ databases">
        <title>De novo assembly of an allotetraploid wild potato.</title>
        <authorList>
            <person name="Hosaka A.J."/>
        </authorList>
    </citation>
    <scope>NUCLEOTIDE SEQUENCE [LARGE SCALE GENOMIC DNA]</scope>
    <source>
        <tissue evidence="4">Young leaves</tissue>
    </source>
</reference>
<feature type="region of interest" description="Disordered" evidence="2">
    <location>
        <begin position="855"/>
        <end position="1051"/>
    </location>
</feature>
<dbReference type="GO" id="GO:0005634">
    <property type="term" value="C:nucleus"/>
    <property type="evidence" value="ECO:0007669"/>
    <property type="project" value="UniProtKB-ARBA"/>
</dbReference>
<feature type="compositionally biased region" description="Acidic residues" evidence="2">
    <location>
        <begin position="855"/>
        <end position="880"/>
    </location>
</feature>
<sequence length="1051" mass="118189">MSVMDSEAFKSELASVVSSLGFATSAVPSSGFDDSDFRKKGRIKSEKKPPSKDNNNTNKESQHGNENKNNNKKRINNDKFGKKPKPQPKAELQVDSNLWNTTPGKYKSMPKLPLVKASALAVWYVDAGELEDKVIGSDKKNKIAELKNVNEWKSKVEKKKELGERLLAQYAQDYESSRGQSGDIKMLLTTLRSGTAADKISAFSVMIGDNPTANLRSLDALLGMVTAKVGKRHALAGLEALKELFVSSLLPDRKLKTLFQRPIDHIPDTKDGYSLLLFWYWEECLKQRYERYIAALEEASRDFLDILKDKALKTVYVLLKCKPEQERRLLAALVNKLGDPKNKVASNADYHLSKLLADHPNMKAVVIDEVDSFLFRPHLILRAMYHAVNFLSQIRLSHRGDGPKVAKRLIDVYFALFKVVISEAGEGRTMNRKSEGHKEVSGTLKDKKEKDSSESHVEMDSRLLSALLTGVNRAFPFVSSDEADDVIQAHTPVLFQLVHSKNFNVGVQALMLLDKISAKNHIVSDRFYRALYAKLLQPAAMNSSKEELFIGLLLRAMKNDVNVKRIAAFSKRLLQVAIQQQPQYACGCLFLLSEVLKSKPTLWNMMLQSESVDEDLEHFEDITEEDDNQPNPPNRTDNASEVDQEAKHLENGNHFLPEEGDASSESDDDSLQAEESPARGDLDEPKDTRLMSGFNKLLPEGSNDKLLLPGGYDTRHREPSFCNADRVSWWELMVLASHAHPSVATMARTLLSGANIVYNGNPLNDLSLTAFLDKFMEKKPKQSSWHGASQIEPAKKLDMQDQLIGSEILSLAETDVPPEDLVFHKFYVNKMKSSKKPKKKKKKTVEDDAAEEFLDADGSDIEDEIDEDAADESENEEIDSMLESGVLPSEANGEYDYSDLDEVANEDDDELIGDVSDEDMDTLLAHDESDTNLGSDEDNDTEKANEEDGDVHQRKNKRKKDKRFAGKSPFASLDDYEHLLKDESPKEPAKSRKNSNEHLLNEETPIEDVKKPAKSRKKRKNSNEHLLNEETPKENAEKRPAKSRKKRKSSN</sequence>
<feature type="region of interest" description="Disordered" evidence="2">
    <location>
        <begin position="428"/>
        <end position="456"/>
    </location>
</feature>
<feature type="compositionally biased region" description="Basic and acidic residues" evidence="2">
    <location>
        <begin position="676"/>
        <end position="689"/>
    </location>
</feature>
<name>A0ABD2SJ98_9SOLN</name>
<dbReference type="PANTHER" id="PTHR12048">
    <property type="entry name" value="CCAAT-BINDING FACTOR-RELATED"/>
    <property type="match status" value="1"/>
</dbReference>
<feature type="compositionally biased region" description="Acidic residues" evidence="2">
    <location>
        <begin position="896"/>
        <end position="921"/>
    </location>
</feature>
<dbReference type="InterPro" id="IPR005612">
    <property type="entry name" value="CCAAT-binding_factor"/>
</dbReference>
<dbReference type="SUPFAM" id="SSF48371">
    <property type="entry name" value="ARM repeat"/>
    <property type="match status" value="1"/>
</dbReference>
<feature type="compositionally biased region" description="Basic and acidic residues" evidence="2">
    <location>
        <begin position="1021"/>
        <end position="1040"/>
    </location>
</feature>
<feature type="region of interest" description="Disordered" evidence="2">
    <location>
        <begin position="623"/>
        <end position="696"/>
    </location>
</feature>
<organism evidence="4 5">
    <name type="scientific">Solanum stoloniferum</name>
    <dbReference type="NCBI Taxonomy" id="62892"/>
    <lineage>
        <taxon>Eukaryota</taxon>
        <taxon>Viridiplantae</taxon>
        <taxon>Streptophyta</taxon>
        <taxon>Embryophyta</taxon>
        <taxon>Tracheophyta</taxon>
        <taxon>Spermatophyta</taxon>
        <taxon>Magnoliopsida</taxon>
        <taxon>eudicotyledons</taxon>
        <taxon>Gunneridae</taxon>
        <taxon>Pentapetalae</taxon>
        <taxon>asterids</taxon>
        <taxon>lamiids</taxon>
        <taxon>Solanales</taxon>
        <taxon>Solanaceae</taxon>
        <taxon>Solanoideae</taxon>
        <taxon>Solaneae</taxon>
        <taxon>Solanum</taxon>
    </lineage>
</organism>
<evidence type="ECO:0000256" key="2">
    <source>
        <dbReference type="SAM" id="MobiDB-lite"/>
    </source>
</evidence>
<dbReference type="Pfam" id="PF03914">
    <property type="entry name" value="CBF"/>
    <property type="match status" value="1"/>
</dbReference>
<dbReference type="InterPro" id="IPR016024">
    <property type="entry name" value="ARM-type_fold"/>
</dbReference>
<feature type="compositionally biased region" description="Basic residues" evidence="2">
    <location>
        <begin position="1041"/>
        <end position="1051"/>
    </location>
</feature>
<dbReference type="EMBL" id="JBJKTR010000015">
    <property type="protein sequence ID" value="KAL3343939.1"/>
    <property type="molecule type" value="Genomic_DNA"/>
</dbReference>
<keyword evidence="5" id="KW-1185">Reference proteome</keyword>
<gene>
    <name evidence="4" type="ORF">AABB24_027459</name>
</gene>
<feature type="compositionally biased region" description="Basic and acidic residues" evidence="2">
    <location>
        <begin position="432"/>
        <end position="456"/>
    </location>
</feature>